<feature type="domain" description="Rieske" evidence="7">
    <location>
        <begin position="5"/>
        <end position="100"/>
    </location>
</feature>
<evidence type="ECO:0000313" key="8">
    <source>
        <dbReference type="EMBL" id="NDP47040.1"/>
    </source>
</evidence>
<dbReference type="NCBIfam" id="TIGR02378">
    <property type="entry name" value="nirD_assim_sml"/>
    <property type="match status" value="1"/>
</dbReference>
<keyword evidence="1" id="KW-0001">2Fe-2S</keyword>
<keyword evidence="3" id="KW-0560">Oxidoreductase</keyword>
<dbReference type="Proteomes" id="UP000483432">
    <property type="component" value="Unassembled WGS sequence"/>
</dbReference>
<dbReference type="PANTHER" id="PTHR21496:SF23">
    <property type="entry name" value="3-PHENYLPROPIONATE_CINNAMIC ACID DIOXYGENASE FERREDOXIN SUBUNIT"/>
    <property type="match status" value="1"/>
</dbReference>
<dbReference type="Pfam" id="PF00355">
    <property type="entry name" value="Rieske"/>
    <property type="match status" value="1"/>
</dbReference>
<keyword evidence="6" id="KW-0534">Nitrate assimilation</keyword>
<protein>
    <submittedName>
        <fullName evidence="8">Nitrite reductase small subunit NirD</fullName>
    </submittedName>
</protein>
<keyword evidence="2" id="KW-0479">Metal-binding</keyword>
<dbReference type="GO" id="GO:0042128">
    <property type="term" value="P:nitrate assimilation"/>
    <property type="evidence" value="ECO:0007669"/>
    <property type="project" value="UniProtKB-KW"/>
</dbReference>
<evidence type="ECO:0000256" key="1">
    <source>
        <dbReference type="ARBA" id="ARBA00022714"/>
    </source>
</evidence>
<dbReference type="Gene3D" id="2.102.10.10">
    <property type="entry name" value="Rieske [2Fe-2S] iron-sulphur domain"/>
    <property type="match status" value="1"/>
</dbReference>
<dbReference type="AlphaFoldDB" id="A0A7C9NSQ3"/>
<dbReference type="PROSITE" id="PS51296">
    <property type="entry name" value="RIESKE"/>
    <property type="match status" value="1"/>
</dbReference>
<accession>A0A7C9NSQ3</accession>
<dbReference type="InterPro" id="IPR012748">
    <property type="entry name" value="Rieske-like_NirD"/>
</dbReference>
<dbReference type="GO" id="GO:0046872">
    <property type="term" value="F:metal ion binding"/>
    <property type="evidence" value="ECO:0007669"/>
    <property type="project" value="UniProtKB-KW"/>
</dbReference>
<evidence type="ECO:0000256" key="2">
    <source>
        <dbReference type="ARBA" id="ARBA00022723"/>
    </source>
</evidence>
<proteinExistence type="predicted"/>
<dbReference type="InterPro" id="IPR017941">
    <property type="entry name" value="Rieske_2Fe-2S"/>
</dbReference>
<dbReference type="InterPro" id="IPR036922">
    <property type="entry name" value="Rieske_2Fe-2S_sf"/>
</dbReference>
<evidence type="ECO:0000256" key="6">
    <source>
        <dbReference type="ARBA" id="ARBA00023063"/>
    </source>
</evidence>
<keyword evidence="5" id="KW-0411">Iron-sulfur</keyword>
<dbReference type="GO" id="GO:0051537">
    <property type="term" value="F:2 iron, 2 sulfur cluster binding"/>
    <property type="evidence" value="ECO:0007669"/>
    <property type="project" value="UniProtKB-KW"/>
</dbReference>
<dbReference type="SUPFAM" id="SSF50022">
    <property type="entry name" value="ISP domain"/>
    <property type="match status" value="1"/>
</dbReference>
<dbReference type="EMBL" id="JAAFGW010000010">
    <property type="protein sequence ID" value="NDP47040.1"/>
    <property type="molecule type" value="Genomic_DNA"/>
</dbReference>
<evidence type="ECO:0000259" key="7">
    <source>
        <dbReference type="PROSITE" id="PS51296"/>
    </source>
</evidence>
<dbReference type="PANTHER" id="PTHR21496">
    <property type="entry name" value="FERREDOXIN-RELATED"/>
    <property type="match status" value="1"/>
</dbReference>
<dbReference type="GO" id="GO:0008942">
    <property type="term" value="F:nitrite reductase [NAD(P)H] activity"/>
    <property type="evidence" value="ECO:0007669"/>
    <property type="project" value="InterPro"/>
</dbReference>
<evidence type="ECO:0000256" key="4">
    <source>
        <dbReference type="ARBA" id="ARBA00023004"/>
    </source>
</evidence>
<sequence length="103" mass="11134">MSSWLKICSLEEIPPLGARVVRHGDIDIAVFRTTDDEVFAVKDRCPHKGGPLSQGIVHGKSVTCPLHGWNLELATGCAVAPDEGCAQKYETRLESGVIHLNLA</sequence>
<evidence type="ECO:0000256" key="5">
    <source>
        <dbReference type="ARBA" id="ARBA00023014"/>
    </source>
</evidence>
<gene>
    <name evidence="8" type="primary">nirD</name>
    <name evidence="8" type="ORF">GZ085_01365</name>
</gene>
<comment type="caution">
    <text evidence="8">The sequence shown here is derived from an EMBL/GenBank/DDBJ whole genome shotgun (WGS) entry which is preliminary data.</text>
</comment>
<evidence type="ECO:0000256" key="3">
    <source>
        <dbReference type="ARBA" id="ARBA00023002"/>
    </source>
</evidence>
<reference evidence="8 9" key="1">
    <citation type="submission" date="2019-09" db="EMBL/GenBank/DDBJ databases">
        <title>H2 Metabolism Revealed by Metagenomic Analysis in Subglacial Sediment of East Antarctica.</title>
        <authorList>
            <person name="Yang Z."/>
            <person name="Zhang Y."/>
            <person name="Lv Y."/>
            <person name="Yan W."/>
            <person name="Xiao X."/>
            <person name="Sun B."/>
            <person name="Ma H."/>
        </authorList>
    </citation>
    <scope>NUCLEOTIDE SEQUENCE [LARGE SCALE GENOMIC DNA]</scope>
    <source>
        <strain evidence="8">Bin2_2</strain>
    </source>
</reference>
<keyword evidence="4" id="KW-0408">Iron</keyword>
<name>A0A7C9NSQ3_9PROT</name>
<evidence type="ECO:0000313" key="9">
    <source>
        <dbReference type="Proteomes" id="UP000483432"/>
    </source>
</evidence>
<dbReference type="CDD" id="cd03530">
    <property type="entry name" value="Rieske_NirD_small_Bacillus"/>
    <property type="match status" value="1"/>
</dbReference>
<organism evidence="8 9">
    <name type="scientific">Sulfuriferula multivorans</name>
    <dbReference type="NCBI Taxonomy" id="1559896"/>
    <lineage>
        <taxon>Bacteria</taxon>
        <taxon>Pseudomonadati</taxon>
        <taxon>Pseudomonadota</taxon>
        <taxon>Betaproteobacteria</taxon>
        <taxon>Nitrosomonadales</taxon>
        <taxon>Sulfuricellaceae</taxon>
        <taxon>Sulfuriferula</taxon>
    </lineage>
</organism>